<keyword evidence="6" id="KW-0963">Cytoplasm</keyword>
<comment type="function">
    <text evidence="6">Central component in molecular interactions underlying sperm crawling. Forms an extensive filament system that extends from sperm villipoda, along the leading edge of the pseudopod.</text>
</comment>
<dbReference type="PANTHER" id="PTHR10809">
    <property type="entry name" value="VESICLE-ASSOCIATED MEMBRANE PROTEIN-ASSOCIATED PROTEIN"/>
    <property type="match status" value="1"/>
</dbReference>
<dbReference type="Pfam" id="PF00635">
    <property type="entry name" value="Motile_Sperm"/>
    <property type="match status" value="1"/>
</dbReference>
<evidence type="ECO:0000256" key="5">
    <source>
        <dbReference type="ARBA" id="ARBA00023136"/>
    </source>
</evidence>
<evidence type="ECO:0000256" key="4">
    <source>
        <dbReference type="ARBA" id="ARBA00022989"/>
    </source>
</evidence>
<accession>A0A368FCW9</accession>
<feature type="domain" description="MSP" evidence="7">
    <location>
        <begin position="35"/>
        <end position="128"/>
    </location>
</feature>
<dbReference type="EMBL" id="JOJR01001700">
    <property type="protein sequence ID" value="RCN30004.1"/>
    <property type="molecule type" value="Genomic_DNA"/>
</dbReference>
<evidence type="ECO:0000256" key="3">
    <source>
        <dbReference type="ARBA" id="ARBA00022692"/>
    </source>
</evidence>
<evidence type="ECO:0000256" key="1">
    <source>
        <dbReference type="ARBA" id="ARBA00004211"/>
    </source>
</evidence>
<comment type="similarity">
    <text evidence="2">Belongs to the VAMP-associated protein (VAP) (TC 9.B.17) family.</text>
</comment>
<dbReference type="GO" id="GO:0061817">
    <property type="term" value="P:endoplasmic reticulum-plasma membrane tethering"/>
    <property type="evidence" value="ECO:0007669"/>
    <property type="project" value="TreeGrafter"/>
</dbReference>
<proteinExistence type="inferred from homology"/>
<dbReference type="Gene3D" id="2.60.40.10">
    <property type="entry name" value="Immunoglobulins"/>
    <property type="match status" value="1"/>
</dbReference>
<evidence type="ECO:0000256" key="2">
    <source>
        <dbReference type="ARBA" id="ARBA00008932"/>
    </source>
</evidence>
<sequence>MVNPYCRGKETALALSTRRGRGRGQNCRFDYNFKLIHSSPRDVLTLHRVENLAEFLEVVAIRNTSTESVMFKIKTTSPEKFRVRPSMGVIPAGSTEVIRVYLQSGESSMTQRLAQTDKLPKIMHRLGV</sequence>
<dbReference type="AlphaFoldDB" id="A0A368FCW9"/>
<dbReference type="InterPro" id="IPR008962">
    <property type="entry name" value="PapD-like_sf"/>
</dbReference>
<evidence type="ECO:0000256" key="6">
    <source>
        <dbReference type="RuleBase" id="RU003425"/>
    </source>
</evidence>
<keyword evidence="9" id="KW-1185">Reference proteome</keyword>
<comment type="subcellular location">
    <subcellularLocation>
        <location evidence="1">Membrane</location>
        <topology evidence="1">Single-pass type IV membrane protein</topology>
    </subcellularLocation>
</comment>
<keyword evidence="3" id="KW-0812">Transmembrane</keyword>
<dbReference type="OrthoDB" id="264603at2759"/>
<dbReference type="InterPro" id="IPR013783">
    <property type="entry name" value="Ig-like_fold"/>
</dbReference>
<dbReference type="SUPFAM" id="SSF49354">
    <property type="entry name" value="PapD-like"/>
    <property type="match status" value="1"/>
</dbReference>
<keyword evidence="4" id="KW-1133">Transmembrane helix</keyword>
<evidence type="ECO:0000313" key="9">
    <source>
        <dbReference type="Proteomes" id="UP000252519"/>
    </source>
</evidence>
<dbReference type="Proteomes" id="UP000252519">
    <property type="component" value="Unassembled WGS sequence"/>
</dbReference>
<dbReference type="InterPro" id="IPR016763">
    <property type="entry name" value="VAP"/>
</dbReference>
<organism evidence="8 9">
    <name type="scientific">Ancylostoma caninum</name>
    <name type="common">Dog hookworm</name>
    <dbReference type="NCBI Taxonomy" id="29170"/>
    <lineage>
        <taxon>Eukaryota</taxon>
        <taxon>Metazoa</taxon>
        <taxon>Ecdysozoa</taxon>
        <taxon>Nematoda</taxon>
        <taxon>Chromadorea</taxon>
        <taxon>Rhabditida</taxon>
        <taxon>Rhabditina</taxon>
        <taxon>Rhabditomorpha</taxon>
        <taxon>Strongyloidea</taxon>
        <taxon>Ancylostomatidae</taxon>
        <taxon>Ancylostomatinae</taxon>
        <taxon>Ancylostoma</taxon>
    </lineage>
</organism>
<dbReference type="PANTHER" id="PTHR10809:SF6">
    <property type="entry name" value="AT11025P-RELATED"/>
    <property type="match status" value="1"/>
</dbReference>
<gene>
    <name evidence="8" type="ORF">ANCCAN_24230</name>
</gene>
<name>A0A368FCW9_ANCCA</name>
<evidence type="ECO:0000313" key="8">
    <source>
        <dbReference type="EMBL" id="RCN30004.1"/>
    </source>
</evidence>
<comment type="caution">
    <text evidence="8">The sequence shown here is derived from an EMBL/GenBank/DDBJ whole genome shotgun (WGS) entry which is preliminary data.</text>
</comment>
<dbReference type="GO" id="GO:0005886">
    <property type="term" value="C:plasma membrane"/>
    <property type="evidence" value="ECO:0007669"/>
    <property type="project" value="TreeGrafter"/>
</dbReference>
<protein>
    <recommendedName>
        <fullName evidence="6">Major sperm protein</fullName>
    </recommendedName>
</protein>
<keyword evidence="5" id="KW-0472">Membrane</keyword>
<keyword evidence="6" id="KW-0206">Cytoskeleton</keyword>
<evidence type="ECO:0000259" key="7">
    <source>
        <dbReference type="PROSITE" id="PS50202"/>
    </source>
</evidence>
<dbReference type="GO" id="GO:0005789">
    <property type="term" value="C:endoplasmic reticulum membrane"/>
    <property type="evidence" value="ECO:0007669"/>
    <property type="project" value="InterPro"/>
</dbReference>
<dbReference type="STRING" id="29170.A0A368FCW9"/>
<dbReference type="InterPro" id="IPR000535">
    <property type="entry name" value="MSP_dom"/>
</dbReference>
<dbReference type="PROSITE" id="PS50202">
    <property type="entry name" value="MSP"/>
    <property type="match status" value="1"/>
</dbReference>
<reference evidence="8 9" key="1">
    <citation type="submission" date="2014-10" db="EMBL/GenBank/DDBJ databases">
        <title>Draft genome of the hookworm Ancylostoma caninum.</title>
        <authorList>
            <person name="Mitreva M."/>
        </authorList>
    </citation>
    <scope>NUCLEOTIDE SEQUENCE [LARGE SCALE GENOMIC DNA]</scope>
    <source>
        <strain evidence="8 9">Baltimore</strain>
    </source>
</reference>
<dbReference type="GO" id="GO:0090158">
    <property type="term" value="P:endoplasmic reticulum membrane organization"/>
    <property type="evidence" value="ECO:0007669"/>
    <property type="project" value="TreeGrafter"/>
</dbReference>